<proteinExistence type="predicted"/>
<keyword evidence="3" id="KW-1185">Reference proteome</keyword>
<accession>A0A8H5KVB1</accession>
<dbReference type="RefSeq" id="XP_036530784.1">
    <property type="nucleotide sequence ID" value="XM_036678678.1"/>
</dbReference>
<protein>
    <submittedName>
        <fullName evidence="2">Uncharacterized protein</fullName>
    </submittedName>
</protein>
<feature type="region of interest" description="Disordered" evidence="1">
    <location>
        <begin position="1"/>
        <end position="104"/>
    </location>
</feature>
<organism evidence="2 3">
    <name type="scientific">Gibberella subglutinans</name>
    <name type="common">Fusarium subglutinans</name>
    <dbReference type="NCBI Taxonomy" id="42677"/>
    <lineage>
        <taxon>Eukaryota</taxon>
        <taxon>Fungi</taxon>
        <taxon>Dikarya</taxon>
        <taxon>Ascomycota</taxon>
        <taxon>Pezizomycotina</taxon>
        <taxon>Sordariomycetes</taxon>
        <taxon>Hypocreomycetidae</taxon>
        <taxon>Hypocreales</taxon>
        <taxon>Nectriaceae</taxon>
        <taxon>Fusarium</taxon>
        <taxon>Fusarium fujikuroi species complex</taxon>
    </lineage>
</organism>
<comment type="caution">
    <text evidence="2">The sequence shown here is derived from an EMBL/GenBank/DDBJ whole genome shotgun (WGS) entry which is preliminary data.</text>
</comment>
<feature type="compositionally biased region" description="Low complexity" evidence="1">
    <location>
        <begin position="56"/>
        <end position="69"/>
    </location>
</feature>
<name>A0A8H5KVB1_GIBSU</name>
<dbReference type="GeneID" id="59313396"/>
<evidence type="ECO:0000313" key="2">
    <source>
        <dbReference type="EMBL" id="KAF5578630.1"/>
    </source>
</evidence>
<evidence type="ECO:0000256" key="1">
    <source>
        <dbReference type="SAM" id="MobiDB-lite"/>
    </source>
</evidence>
<dbReference type="AlphaFoldDB" id="A0A8H5KVB1"/>
<reference evidence="2 3" key="1">
    <citation type="submission" date="2020-05" db="EMBL/GenBank/DDBJ databases">
        <title>Identification and distribution of gene clusters putatively required for synthesis of sphingolipid metabolism inhibitors in phylogenetically diverse species of the filamentous fungus Fusarium.</title>
        <authorList>
            <person name="Kim H.-S."/>
            <person name="Busman M."/>
            <person name="Brown D.W."/>
            <person name="Divon H."/>
            <person name="Uhlig S."/>
            <person name="Proctor R.H."/>
        </authorList>
    </citation>
    <scope>NUCLEOTIDE SEQUENCE [LARGE SCALE GENOMIC DNA]</scope>
    <source>
        <strain evidence="2 3">NRRL 66333</strain>
    </source>
</reference>
<dbReference type="EMBL" id="JAAOAV010000392">
    <property type="protein sequence ID" value="KAF5578630.1"/>
    <property type="molecule type" value="Genomic_DNA"/>
</dbReference>
<dbReference type="OrthoDB" id="5098347at2759"/>
<evidence type="ECO:0000313" key="3">
    <source>
        <dbReference type="Proteomes" id="UP000547976"/>
    </source>
</evidence>
<dbReference type="Proteomes" id="UP000547976">
    <property type="component" value="Unassembled WGS sequence"/>
</dbReference>
<gene>
    <name evidence="2" type="ORF">FSUBG_13753</name>
</gene>
<sequence>MVNSQTLVEKGTKIVAISTPEATSSGPSHSSQASSVDKDSPMPSSCDDLHSEDTNSSSPVVSSPSSSISPKRKTCSDASNQEEPSPKRSRAKVKRVTREHPSTGDILTRLHAIYPILKEYTDLMKKKKDVVIEHEAGFTFSLDMSGA</sequence>
<feature type="compositionally biased region" description="Low complexity" evidence="1">
    <location>
        <begin position="24"/>
        <end position="35"/>
    </location>
</feature>